<gene>
    <name evidence="17" type="ORF">GOP47_0008750</name>
</gene>
<dbReference type="PANTHER" id="PTHR45974">
    <property type="entry name" value="RECEPTOR-LIKE PROTEIN 55"/>
    <property type="match status" value="1"/>
</dbReference>
<dbReference type="InterPro" id="IPR011009">
    <property type="entry name" value="Kinase-like_dom_sf"/>
</dbReference>
<keyword evidence="11 14" id="KW-1133">Transmembrane helix</keyword>
<dbReference type="Gene3D" id="1.10.510.10">
    <property type="entry name" value="Transferase(Phosphotransferase) domain 1"/>
    <property type="match status" value="1"/>
</dbReference>
<dbReference type="OrthoDB" id="2015831at2759"/>
<proteinExistence type="predicted"/>
<dbReference type="GO" id="GO:0004674">
    <property type="term" value="F:protein serine/threonine kinase activity"/>
    <property type="evidence" value="ECO:0007669"/>
    <property type="project" value="UniProtKB-KW"/>
</dbReference>
<name>A0A9D4UZK3_ADICA</name>
<dbReference type="Pfam" id="PF07714">
    <property type="entry name" value="PK_Tyr_Ser-Thr"/>
    <property type="match status" value="1"/>
</dbReference>
<organism evidence="17 18">
    <name type="scientific">Adiantum capillus-veneris</name>
    <name type="common">Maidenhair fern</name>
    <dbReference type="NCBI Taxonomy" id="13818"/>
    <lineage>
        <taxon>Eukaryota</taxon>
        <taxon>Viridiplantae</taxon>
        <taxon>Streptophyta</taxon>
        <taxon>Embryophyta</taxon>
        <taxon>Tracheophyta</taxon>
        <taxon>Polypodiopsida</taxon>
        <taxon>Polypodiidae</taxon>
        <taxon>Polypodiales</taxon>
        <taxon>Pteridineae</taxon>
        <taxon>Pteridaceae</taxon>
        <taxon>Vittarioideae</taxon>
        <taxon>Adiantum</taxon>
    </lineage>
</organism>
<evidence type="ECO:0000313" key="17">
    <source>
        <dbReference type="EMBL" id="KAI5076685.1"/>
    </source>
</evidence>
<dbReference type="FunFam" id="3.80.10.10:FF:000400">
    <property type="entry name" value="Nuclear pore complex protein NUP107"/>
    <property type="match status" value="1"/>
</dbReference>
<dbReference type="Pfam" id="PF00560">
    <property type="entry name" value="LRR_1"/>
    <property type="match status" value="6"/>
</dbReference>
<keyword evidence="6 15" id="KW-0732">Signal</keyword>
<evidence type="ECO:0000256" key="9">
    <source>
        <dbReference type="ARBA" id="ARBA00022777"/>
    </source>
</evidence>
<keyword evidence="9" id="KW-0418">Kinase</keyword>
<protein>
    <recommendedName>
        <fullName evidence="16">Protein kinase domain-containing protein</fullName>
    </recommendedName>
</protein>
<feature type="signal peptide" evidence="15">
    <location>
        <begin position="1"/>
        <end position="28"/>
    </location>
</feature>
<dbReference type="SUPFAM" id="SSF52058">
    <property type="entry name" value="L domain-like"/>
    <property type="match status" value="2"/>
</dbReference>
<feature type="transmembrane region" description="Helical" evidence="14">
    <location>
        <begin position="538"/>
        <end position="561"/>
    </location>
</feature>
<dbReference type="Gene3D" id="3.80.10.10">
    <property type="entry name" value="Ribonuclease Inhibitor"/>
    <property type="match status" value="4"/>
</dbReference>
<dbReference type="AlphaFoldDB" id="A0A9D4UZK3"/>
<evidence type="ECO:0000256" key="14">
    <source>
        <dbReference type="SAM" id="Phobius"/>
    </source>
</evidence>
<keyword evidence="10" id="KW-0067">ATP-binding</keyword>
<dbReference type="InterPro" id="IPR032675">
    <property type="entry name" value="LRR_dom_sf"/>
</dbReference>
<keyword evidence="4" id="KW-0808">Transferase</keyword>
<keyword evidence="18" id="KW-1185">Reference proteome</keyword>
<dbReference type="Proteomes" id="UP000886520">
    <property type="component" value="Chromosome 8"/>
</dbReference>
<reference evidence="17" key="1">
    <citation type="submission" date="2021-01" db="EMBL/GenBank/DDBJ databases">
        <title>Adiantum capillus-veneris genome.</title>
        <authorList>
            <person name="Fang Y."/>
            <person name="Liao Q."/>
        </authorList>
    </citation>
    <scope>NUCLEOTIDE SEQUENCE</scope>
    <source>
        <strain evidence="17">H3</strain>
        <tissue evidence="17">Leaf</tissue>
    </source>
</reference>
<evidence type="ECO:0000256" key="13">
    <source>
        <dbReference type="ARBA" id="ARBA00023180"/>
    </source>
</evidence>
<dbReference type="SMART" id="SM00369">
    <property type="entry name" value="LRR_TYP"/>
    <property type="match status" value="8"/>
</dbReference>
<dbReference type="InterPro" id="IPR001245">
    <property type="entry name" value="Ser-Thr/Tyr_kinase_cat_dom"/>
</dbReference>
<dbReference type="Pfam" id="PF13855">
    <property type="entry name" value="LRR_8"/>
    <property type="match status" value="2"/>
</dbReference>
<dbReference type="InterPro" id="IPR000719">
    <property type="entry name" value="Prot_kinase_dom"/>
</dbReference>
<feature type="chain" id="PRO_5039085586" description="Protein kinase domain-containing protein" evidence="15">
    <location>
        <begin position="29"/>
        <end position="917"/>
    </location>
</feature>
<keyword evidence="7" id="KW-0677">Repeat</keyword>
<dbReference type="PANTHER" id="PTHR45974:SF272">
    <property type="entry name" value="LEUCINE RICH REPEAT FAMILY PROTEIN, EXPRESSED"/>
    <property type="match status" value="1"/>
</dbReference>
<evidence type="ECO:0000256" key="3">
    <source>
        <dbReference type="ARBA" id="ARBA00022614"/>
    </source>
</evidence>
<dbReference type="GO" id="GO:0099402">
    <property type="term" value="P:plant organ development"/>
    <property type="evidence" value="ECO:0007669"/>
    <property type="project" value="UniProtKB-ARBA"/>
</dbReference>
<dbReference type="EMBL" id="JABFUD020000008">
    <property type="protein sequence ID" value="KAI5076685.1"/>
    <property type="molecule type" value="Genomic_DNA"/>
</dbReference>
<evidence type="ECO:0000256" key="10">
    <source>
        <dbReference type="ARBA" id="ARBA00022840"/>
    </source>
</evidence>
<feature type="domain" description="Protein kinase" evidence="16">
    <location>
        <begin position="541"/>
        <end position="860"/>
    </location>
</feature>
<sequence length="917" mass="101927">MPLGALPNTIIIINTFSLYLVLATLAAAADIEDAIFLYKFKNAIKEDPSQVLYSWRLESPAGPCDWTGVECDVSVLKTGVPVVRGISLPYKDILGTLWQEIGRLRFLKTLNLTGNRFQGQVPSYINNVIVLETLDLSNNAFTGVLPPLQKLTYLKTLLLSNNQLEGDFPGAACDGDALRIVDLSNNKMTGIISKDVFKCSKLEVLKLSENALHGVVPSTLGELTHLRVFDLSGNQLTGSLPEAIGQMQYLTQLLLSDNQFTGFITPSISSATYLVTLDLSNNQIGKGIPESLGSLAFLEHLSLSNNKLQGAIPQTIGKLTSLVSLLDLSDNMLSGSIPSSIGNLERLQKMDLSNNRLSEAIPDIWGSFYSLKTLDLSSNRFSGSLPVSMQGFSNIQFLNLSHNELVGGLPIQISSLTTLSVMDLSYNSLTGSIPDWFGSLTSLSYFDGSHNGLVGSLPASLENLTYIDVFDVSYNELSGLLVEIPLFRRFAESGYLNNERGLCGPVLNVTCSSAPNVLGDLGTEVYKFLKSREEKLKYLPIFIMATLGVGIVLVLVMCLLLQSFRPKIYEEVVEYCQVVFSPLLNCCGKKKRFSYNDLRLATEHFCNRSVIGFGLRYKVFWGQLTKDQNFAIKVLSRDFLWQTKPHFLIVYKYMPKGSLDDVLYGRKTMGSLTWEERLGIALDVARGLAYLQQLEKEKRRIYCHLCPSNILLDQRCGAKIGGLRLIRERDPTIMVEGVLNKKPETRPDPKDFVNYLAPECVDEKHMSDQAEVYSFGLTILELITRKRSAIGVLSLDKSLPAKMRQLFPDRVKQFVDIGILRTTTDSNQVLTLIGIALSCTEEDPVLRPTMESVVSALTWLKKGEVDMNQPSQHERQANMAMPGNDAAFHTFQEDLFTQQNMFCQDTPSSLENYMLYS</sequence>
<dbReference type="PROSITE" id="PS51450">
    <property type="entry name" value="LRR"/>
    <property type="match status" value="1"/>
</dbReference>
<evidence type="ECO:0000259" key="16">
    <source>
        <dbReference type="PROSITE" id="PS50011"/>
    </source>
</evidence>
<evidence type="ECO:0000256" key="6">
    <source>
        <dbReference type="ARBA" id="ARBA00022729"/>
    </source>
</evidence>
<evidence type="ECO:0000256" key="11">
    <source>
        <dbReference type="ARBA" id="ARBA00022989"/>
    </source>
</evidence>
<keyword evidence="2" id="KW-0723">Serine/threonine-protein kinase</keyword>
<dbReference type="PROSITE" id="PS50011">
    <property type="entry name" value="PROTEIN_KINASE_DOM"/>
    <property type="match status" value="1"/>
</dbReference>
<evidence type="ECO:0000256" key="2">
    <source>
        <dbReference type="ARBA" id="ARBA00022527"/>
    </source>
</evidence>
<keyword evidence="5 14" id="KW-0812">Transmembrane</keyword>
<comment type="subcellular location">
    <subcellularLocation>
        <location evidence="1">Membrane</location>
        <topology evidence="1">Single-pass membrane protein</topology>
    </subcellularLocation>
</comment>
<dbReference type="GO" id="GO:0016020">
    <property type="term" value="C:membrane"/>
    <property type="evidence" value="ECO:0007669"/>
    <property type="project" value="UniProtKB-SubCell"/>
</dbReference>
<evidence type="ECO:0000256" key="8">
    <source>
        <dbReference type="ARBA" id="ARBA00022741"/>
    </source>
</evidence>
<keyword evidence="8" id="KW-0547">Nucleotide-binding</keyword>
<comment type="caution">
    <text evidence="17">The sequence shown here is derived from an EMBL/GenBank/DDBJ whole genome shotgun (WGS) entry which is preliminary data.</text>
</comment>
<dbReference type="InterPro" id="IPR001611">
    <property type="entry name" value="Leu-rich_rpt"/>
</dbReference>
<accession>A0A9D4UZK3</accession>
<dbReference type="Pfam" id="PF08263">
    <property type="entry name" value="LRRNT_2"/>
    <property type="match status" value="1"/>
</dbReference>
<dbReference type="InterPro" id="IPR013210">
    <property type="entry name" value="LRR_N_plant-typ"/>
</dbReference>
<dbReference type="InterPro" id="IPR003591">
    <property type="entry name" value="Leu-rich_rpt_typical-subtyp"/>
</dbReference>
<evidence type="ECO:0000256" key="7">
    <source>
        <dbReference type="ARBA" id="ARBA00022737"/>
    </source>
</evidence>
<keyword evidence="12 14" id="KW-0472">Membrane</keyword>
<evidence type="ECO:0000256" key="4">
    <source>
        <dbReference type="ARBA" id="ARBA00022679"/>
    </source>
</evidence>
<evidence type="ECO:0000256" key="15">
    <source>
        <dbReference type="SAM" id="SignalP"/>
    </source>
</evidence>
<evidence type="ECO:0000256" key="5">
    <source>
        <dbReference type="ARBA" id="ARBA00022692"/>
    </source>
</evidence>
<dbReference type="GO" id="GO:0005524">
    <property type="term" value="F:ATP binding"/>
    <property type="evidence" value="ECO:0007669"/>
    <property type="project" value="UniProtKB-KW"/>
</dbReference>
<dbReference type="FunFam" id="3.80.10.10:FF:000095">
    <property type="entry name" value="LRR receptor-like serine/threonine-protein kinase GSO1"/>
    <property type="match status" value="1"/>
</dbReference>
<keyword evidence="13" id="KW-0325">Glycoprotein</keyword>
<keyword evidence="3" id="KW-0433">Leucine-rich repeat</keyword>
<evidence type="ECO:0000256" key="1">
    <source>
        <dbReference type="ARBA" id="ARBA00004167"/>
    </source>
</evidence>
<evidence type="ECO:0000256" key="12">
    <source>
        <dbReference type="ARBA" id="ARBA00023136"/>
    </source>
</evidence>
<evidence type="ECO:0000313" key="18">
    <source>
        <dbReference type="Proteomes" id="UP000886520"/>
    </source>
</evidence>
<dbReference type="SUPFAM" id="SSF56112">
    <property type="entry name" value="Protein kinase-like (PK-like)"/>
    <property type="match status" value="1"/>
</dbReference>
<dbReference type="Gene3D" id="3.30.200.20">
    <property type="entry name" value="Phosphorylase Kinase, domain 1"/>
    <property type="match status" value="1"/>
</dbReference>
<dbReference type="GO" id="GO:0009653">
    <property type="term" value="P:anatomical structure morphogenesis"/>
    <property type="evidence" value="ECO:0007669"/>
    <property type="project" value="UniProtKB-ARBA"/>
</dbReference>
<dbReference type="PRINTS" id="PR00019">
    <property type="entry name" value="LEURICHRPT"/>
</dbReference>